<dbReference type="GO" id="GO:0005813">
    <property type="term" value="C:centrosome"/>
    <property type="evidence" value="ECO:0007669"/>
    <property type="project" value="TreeGrafter"/>
</dbReference>
<keyword evidence="1" id="KW-0175">Coiled coil</keyword>
<reference evidence="3" key="3">
    <citation type="submission" date="2025-09" db="UniProtKB">
        <authorList>
            <consortium name="Ensembl"/>
        </authorList>
    </citation>
    <scope>IDENTIFICATION</scope>
</reference>
<reference evidence="4" key="1">
    <citation type="submission" date="2018-06" db="EMBL/GenBank/DDBJ databases">
        <title>Genome assembly of Danube salmon.</title>
        <authorList>
            <person name="Macqueen D.J."/>
            <person name="Gundappa M.K."/>
        </authorList>
    </citation>
    <scope>NUCLEOTIDE SEQUENCE [LARGE SCALE GENOMIC DNA]</scope>
</reference>
<dbReference type="GO" id="GO:0010457">
    <property type="term" value="P:centriole-centriole cohesion"/>
    <property type="evidence" value="ECO:0007669"/>
    <property type="project" value="TreeGrafter"/>
</dbReference>
<evidence type="ECO:0000313" key="4">
    <source>
        <dbReference type="Proteomes" id="UP000314982"/>
    </source>
</evidence>
<dbReference type="Ensembl" id="ENSHHUT00000006343.1">
    <property type="protein sequence ID" value="ENSHHUP00000006160.1"/>
    <property type="gene ID" value="ENSHHUG00000003804.1"/>
</dbReference>
<dbReference type="Proteomes" id="UP000314982">
    <property type="component" value="Unassembled WGS sequence"/>
</dbReference>
<dbReference type="PANTHER" id="PTHR18957:SF0">
    <property type="entry name" value="CENTLEIN"/>
    <property type="match status" value="1"/>
</dbReference>
<dbReference type="STRING" id="62062.ENSHHUP00000006160"/>
<feature type="coiled-coil region" evidence="1">
    <location>
        <begin position="33"/>
        <end position="81"/>
    </location>
</feature>
<sequence>MNDYIPQSAPVQRSRSLSPVSSVESGRGVEKRIHDLEELLRLKTDENEELRRAHEKRHERLRLVQTNYRAVKDQLREVEDTQGL</sequence>
<feature type="region of interest" description="Disordered" evidence="2">
    <location>
        <begin position="1"/>
        <end position="28"/>
    </location>
</feature>
<evidence type="ECO:0000256" key="2">
    <source>
        <dbReference type="SAM" id="MobiDB-lite"/>
    </source>
</evidence>
<proteinExistence type="predicted"/>
<feature type="compositionally biased region" description="Low complexity" evidence="2">
    <location>
        <begin position="11"/>
        <end position="26"/>
    </location>
</feature>
<evidence type="ECO:0000313" key="3">
    <source>
        <dbReference type="Ensembl" id="ENSHHUP00000006160.1"/>
    </source>
</evidence>
<dbReference type="InterPro" id="IPR038810">
    <property type="entry name" value="CNTLN"/>
</dbReference>
<accession>A0A4W5K6Q2</accession>
<keyword evidence="4" id="KW-1185">Reference proteome</keyword>
<dbReference type="PANTHER" id="PTHR18957">
    <property type="entry name" value="CENTLEIN"/>
    <property type="match status" value="1"/>
</dbReference>
<reference evidence="3" key="2">
    <citation type="submission" date="2025-08" db="UniProtKB">
        <authorList>
            <consortium name="Ensembl"/>
        </authorList>
    </citation>
    <scope>IDENTIFICATION</scope>
</reference>
<dbReference type="GO" id="GO:0005814">
    <property type="term" value="C:centriole"/>
    <property type="evidence" value="ECO:0007669"/>
    <property type="project" value="TreeGrafter"/>
</dbReference>
<dbReference type="AlphaFoldDB" id="A0A4W5K6Q2"/>
<organism evidence="3 4">
    <name type="scientific">Hucho hucho</name>
    <name type="common">huchen</name>
    <dbReference type="NCBI Taxonomy" id="62062"/>
    <lineage>
        <taxon>Eukaryota</taxon>
        <taxon>Metazoa</taxon>
        <taxon>Chordata</taxon>
        <taxon>Craniata</taxon>
        <taxon>Vertebrata</taxon>
        <taxon>Euteleostomi</taxon>
        <taxon>Actinopterygii</taxon>
        <taxon>Neopterygii</taxon>
        <taxon>Teleostei</taxon>
        <taxon>Protacanthopterygii</taxon>
        <taxon>Salmoniformes</taxon>
        <taxon>Salmonidae</taxon>
        <taxon>Salmoninae</taxon>
        <taxon>Hucho</taxon>
    </lineage>
</organism>
<protein>
    <submittedName>
        <fullName evidence="3">Uncharacterized protein</fullName>
    </submittedName>
</protein>
<evidence type="ECO:0000256" key="1">
    <source>
        <dbReference type="SAM" id="Coils"/>
    </source>
</evidence>
<name>A0A4W5K6Q2_9TELE</name>